<dbReference type="InterPro" id="IPR000219">
    <property type="entry name" value="DH_dom"/>
</dbReference>
<dbReference type="SMART" id="SM00150">
    <property type="entry name" value="SPEC"/>
    <property type="match status" value="1"/>
</dbReference>
<dbReference type="InterPro" id="IPR018159">
    <property type="entry name" value="Spectrin/alpha-actinin"/>
</dbReference>
<keyword evidence="2" id="KW-0344">Guanine-nucleotide releasing factor</keyword>
<dbReference type="AlphaFoldDB" id="A0A8C6C123"/>
<evidence type="ECO:0000259" key="5">
    <source>
        <dbReference type="PROSITE" id="PS50003"/>
    </source>
</evidence>
<dbReference type="PROSITE" id="PS00741">
    <property type="entry name" value="DH_1"/>
    <property type="match status" value="1"/>
</dbReference>
<gene>
    <name evidence="8" type="primary">MCF2</name>
</gene>
<keyword evidence="4" id="KW-0175">Coiled coil</keyword>
<dbReference type="InterPro" id="IPR001331">
    <property type="entry name" value="GDS_CDC24_CS"/>
</dbReference>
<evidence type="ECO:0000259" key="7">
    <source>
        <dbReference type="PROSITE" id="PS50191"/>
    </source>
</evidence>
<keyword evidence="9" id="KW-1185">Reference proteome</keyword>
<dbReference type="GO" id="GO:0035556">
    <property type="term" value="P:intracellular signal transduction"/>
    <property type="evidence" value="ECO:0007669"/>
    <property type="project" value="InterPro"/>
</dbReference>
<evidence type="ECO:0000256" key="4">
    <source>
        <dbReference type="SAM" id="Coils"/>
    </source>
</evidence>
<reference evidence="8" key="1">
    <citation type="submission" date="2025-08" db="UniProtKB">
        <authorList>
            <consortium name="Ensembl"/>
        </authorList>
    </citation>
    <scope>IDENTIFICATION</scope>
</reference>
<dbReference type="InterPro" id="IPR001251">
    <property type="entry name" value="CRAL-TRIO_dom"/>
</dbReference>
<evidence type="ECO:0000259" key="6">
    <source>
        <dbReference type="PROSITE" id="PS50010"/>
    </source>
</evidence>
<dbReference type="PROSITE" id="PS50191">
    <property type="entry name" value="CRAL_TRIO"/>
    <property type="match status" value="1"/>
</dbReference>
<dbReference type="SMART" id="SM00325">
    <property type="entry name" value="RhoGEF"/>
    <property type="match status" value="1"/>
</dbReference>
<proteinExistence type="inferred from homology"/>
<keyword evidence="1" id="KW-0597">Phosphoprotein</keyword>
<dbReference type="Gene3D" id="1.20.58.60">
    <property type="match status" value="1"/>
</dbReference>
<dbReference type="PANTHER" id="PTHR22826:SF146">
    <property type="entry name" value="PROTO-ONCOGENE DBL"/>
    <property type="match status" value="1"/>
</dbReference>
<evidence type="ECO:0000256" key="2">
    <source>
        <dbReference type="ARBA" id="ARBA00022658"/>
    </source>
</evidence>
<dbReference type="GO" id="GO:0016358">
    <property type="term" value="P:dendrite development"/>
    <property type="evidence" value="ECO:0007669"/>
    <property type="project" value="TreeGrafter"/>
</dbReference>
<dbReference type="Pfam" id="PF00621">
    <property type="entry name" value="RhoGEF"/>
    <property type="match status" value="1"/>
</dbReference>
<dbReference type="SUPFAM" id="SSF46966">
    <property type="entry name" value="Spectrin repeat"/>
    <property type="match status" value="1"/>
</dbReference>
<dbReference type="GO" id="GO:0005737">
    <property type="term" value="C:cytoplasm"/>
    <property type="evidence" value="ECO:0007669"/>
    <property type="project" value="TreeGrafter"/>
</dbReference>
<dbReference type="CDD" id="cd00170">
    <property type="entry name" value="SEC14"/>
    <property type="match status" value="1"/>
</dbReference>
<dbReference type="InterPro" id="IPR051336">
    <property type="entry name" value="RhoGEF_Guanine_NuclExch_SF"/>
</dbReference>
<evidence type="ECO:0000256" key="3">
    <source>
        <dbReference type="ARBA" id="ARBA00049987"/>
    </source>
</evidence>
<dbReference type="InterPro" id="IPR056466">
    <property type="entry name" value="Spectrin_DBS"/>
</dbReference>
<feature type="domain" description="DH" evidence="6">
    <location>
        <begin position="598"/>
        <end position="778"/>
    </location>
</feature>
<dbReference type="Pfam" id="PF23289">
    <property type="entry name" value="Spectrin_5"/>
    <property type="match status" value="1"/>
</dbReference>
<dbReference type="InterPro" id="IPR035899">
    <property type="entry name" value="DBL_dom_sf"/>
</dbReference>
<sequence length="1023" mass="118662">MAMALQRVRISDKYGKSYLCLLQAVFLAETEVLLRVKDISHFLMQDIAFLSGGRGKDNAWIITFPENCNFRCIPEEVIAKVLTYLTSVARQNGSDSRFTIILDRRLDTWSSLKISLQKISASFPGNLHLVLVLRPTSFLQRTFTDIGFRFSQEDFILKLPVVMLSSVSDLLTYIDDEQLTPELGGTLQYCHSEWIIFRNAIENFALTVKDMAQMLQSFGTELAETELPDDIPAIEEILAIRAERYHLLKKDITAVTKEGKILLTNLEVPDAQDAVSSRLENHQQICGDWQTINKLLTQVHDMEIAFDGFWEKHQLKMEQYLQLWKFEQDFQELVSEAELLLNQQAELADVTGNIAQVKQKIKKLENLDENSQDLLAKAQFVILHGHRLAASHHYALDLICQRCNELRYLSDILVNEIKTKRIQLSRTFKMHKILQQAHQCCEEGECLLANQEINKFQSKKDAQKALQDIENFLEMALPFINYDPETLQYEFDVVLSPELKVQMQTIQLKLENIRSLFENQQAGFRNLTDKHVRPIPFVVPASDSLIRSREPFFSPKQGRKTWRQNQSNIKIEAVHDCQEKRSSAQSSSLDNDNSLDTLKNHVLNELVQTEKVYVRELFAVLLGYREEMDNPEMFDLIPPLLRNKKDVLFGNMAEIYEFHNNIFMRSLEDCVVAPERVGPCFLERKDDFQMYAKYCQNKPRSEAIWKKYSECTFFQECQRKLKHRLGLDSYLLKPVQRITKYQLLLKELLKYSKDCEGSVQLKEALDMILDLLKSVNDSMHQIAINGYIGNLNELGKMITQGAFSVWIGHKKGATKMKDFARFKPMQRHLFLYEKAIVFCKRRVESREGSDRYPSYSFKHCLKMDEVGITEYVKGDNRKFEIWYAGKEEVYIVQASNVDVKMTWLKEIRSILLKQQELMTVKKQEQHNQLTEQNLSSQRNERQQGAFIGAEETDLEHTSAMVEVGEAIASVRAEANTVWTEMSSPAEISVEPEEWSSNYFYSSYDDNEEERPLMRPVSEMAVLF</sequence>
<dbReference type="FunFam" id="1.20.58.60:FF:000120">
    <property type="entry name" value="proto-oncogene DBL isoform X1"/>
    <property type="match status" value="1"/>
</dbReference>
<feature type="coiled-coil region" evidence="4">
    <location>
        <begin position="340"/>
        <end position="377"/>
    </location>
</feature>
<evidence type="ECO:0000313" key="9">
    <source>
        <dbReference type="Proteomes" id="UP000694561"/>
    </source>
</evidence>
<evidence type="ECO:0000256" key="1">
    <source>
        <dbReference type="ARBA" id="ARBA00022553"/>
    </source>
</evidence>
<dbReference type="Gene3D" id="2.30.29.30">
    <property type="entry name" value="Pleckstrin-homology domain (PH domain)/Phosphotyrosine-binding domain (PTB)"/>
    <property type="match status" value="1"/>
</dbReference>
<dbReference type="InterPro" id="IPR011993">
    <property type="entry name" value="PH-like_dom_sf"/>
</dbReference>
<dbReference type="Gene3D" id="1.20.900.10">
    <property type="entry name" value="Dbl homology (DH) domain"/>
    <property type="match status" value="1"/>
</dbReference>
<dbReference type="PROSITE" id="PS50010">
    <property type="entry name" value="DH_2"/>
    <property type="match status" value="1"/>
</dbReference>
<dbReference type="InterPro" id="IPR036865">
    <property type="entry name" value="CRAL-TRIO_dom_sf"/>
</dbReference>
<dbReference type="GeneTree" id="ENSGT00940000156974"/>
<feature type="domain" description="PH" evidence="5">
    <location>
        <begin position="790"/>
        <end position="912"/>
    </location>
</feature>
<dbReference type="SUPFAM" id="SSF50729">
    <property type="entry name" value="PH domain-like"/>
    <property type="match status" value="1"/>
</dbReference>
<dbReference type="SUPFAM" id="SSF52087">
    <property type="entry name" value="CRAL/TRIO domain"/>
    <property type="match status" value="1"/>
</dbReference>
<organism evidence="8 9">
    <name type="scientific">Monodon monoceros</name>
    <name type="common">Narwhal</name>
    <name type="synonym">Ceratodon monodon</name>
    <dbReference type="NCBI Taxonomy" id="40151"/>
    <lineage>
        <taxon>Eukaryota</taxon>
        <taxon>Metazoa</taxon>
        <taxon>Chordata</taxon>
        <taxon>Craniata</taxon>
        <taxon>Vertebrata</taxon>
        <taxon>Euteleostomi</taxon>
        <taxon>Mammalia</taxon>
        <taxon>Eutheria</taxon>
        <taxon>Laurasiatheria</taxon>
        <taxon>Artiodactyla</taxon>
        <taxon>Whippomorpha</taxon>
        <taxon>Cetacea</taxon>
        <taxon>Odontoceti</taxon>
        <taxon>Monodontidae</taxon>
        <taxon>Monodon</taxon>
    </lineage>
</organism>
<dbReference type="GO" id="GO:0005085">
    <property type="term" value="F:guanyl-nucleotide exchange factor activity"/>
    <property type="evidence" value="ECO:0007669"/>
    <property type="project" value="UniProtKB-KW"/>
</dbReference>
<protein>
    <submittedName>
        <fullName evidence="8">MCF.2 cell line derived transforming sequence</fullName>
    </submittedName>
</protein>
<dbReference type="FunFam" id="2.30.29.30:FF:000078">
    <property type="entry name" value="Guanine nucleotide exchange factor DBS"/>
    <property type="match status" value="1"/>
</dbReference>
<evidence type="ECO:0000313" key="8">
    <source>
        <dbReference type="Ensembl" id="ENSMMNP00015024302.1"/>
    </source>
</evidence>
<dbReference type="PROSITE" id="PS50003">
    <property type="entry name" value="PH_DOMAIN"/>
    <property type="match status" value="1"/>
</dbReference>
<dbReference type="Proteomes" id="UP000694561">
    <property type="component" value="Unplaced"/>
</dbReference>
<dbReference type="SMART" id="SM00233">
    <property type="entry name" value="PH"/>
    <property type="match status" value="1"/>
</dbReference>
<dbReference type="InterPro" id="IPR001849">
    <property type="entry name" value="PH_domain"/>
</dbReference>
<dbReference type="PANTHER" id="PTHR22826">
    <property type="entry name" value="RHO GUANINE EXCHANGE FACTOR-RELATED"/>
    <property type="match status" value="1"/>
</dbReference>
<dbReference type="SMART" id="SM00516">
    <property type="entry name" value="SEC14"/>
    <property type="match status" value="1"/>
</dbReference>
<accession>A0A8C6C123</accession>
<dbReference type="InterPro" id="IPR055251">
    <property type="entry name" value="SOS1_NGEF_PH"/>
</dbReference>
<dbReference type="SUPFAM" id="SSF48065">
    <property type="entry name" value="DBL homology domain (DH-domain)"/>
    <property type="match status" value="1"/>
</dbReference>
<comment type="similarity">
    <text evidence="3">Belongs to the MCF2 family.</text>
</comment>
<name>A0A8C6C123_MONMO</name>
<dbReference type="Ensembl" id="ENSMMNT00015026696.1">
    <property type="protein sequence ID" value="ENSMMNP00015024302.1"/>
    <property type="gene ID" value="ENSMMNG00015016750.1"/>
</dbReference>
<reference evidence="8" key="2">
    <citation type="submission" date="2025-09" db="UniProtKB">
        <authorList>
            <consortium name="Ensembl"/>
        </authorList>
    </citation>
    <scope>IDENTIFICATION</scope>
</reference>
<dbReference type="Pfam" id="PF22697">
    <property type="entry name" value="SOS1_NGEF_PH"/>
    <property type="match status" value="1"/>
</dbReference>
<feature type="domain" description="CRAL-TRIO" evidence="7">
    <location>
        <begin position="98"/>
        <end position="191"/>
    </location>
</feature>
<dbReference type="CDD" id="cd00160">
    <property type="entry name" value="RhoGEF"/>
    <property type="match status" value="1"/>
</dbReference>
<dbReference type="Pfam" id="PF13716">
    <property type="entry name" value="CRAL_TRIO_2"/>
    <property type="match status" value="1"/>
</dbReference>